<keyword evidence="3" id="KW-0472">Membrane</keyword>
<evidence type="ECO:0000256" key="3">
    <source>
        <dbReference type="ARBA" id="ARBA00023136"/>
    </source>
</evidence>
<sequence>MSTFHGNPSKKKDFYDFKTMEEDLGIRFHPSVIEYFNSYWFADLDGFINDHYIKLESVLPKADIESYSNTLRGYKNNHNNKLENIPLGIEGNGLIVVVDNEDGSVKLEDFERNTFEVISESIEQLITTLRLKR</sequence>
<dbReference type="InterPro" id="IPR009948">
    <property type="entry name" value="Syd"/>
</dbReference>
<evidence type="ECO:0000256" key="2">
    <source>
        <dbReference type="ARBA" id="ARBA00022519"/>
    </source>
</evidence>
<keyword evidence="2" id="KW-0997">Cell inner membrane</keyword>
<dbReference type="AlphaFoldDB" id="A0A511VI24"/>
<name>A0A511VI24_9BACL</name>
<evidence type="ECO:0000256" key="1">
    <source>
        <dbReference type="ARBA" id="ARBA00022475"/>
    </source>
</evidence>
<dbReference type="Proteomes" id="UP000321157">
    <property type="component" value="Unassembled WGS sequence"/>
</dbReference>
<dbReference type="GO" id="GO:0009898">
    <property type="term" value="C:cytoplasmic side of plasma membrane"/>
    <property type="evidence" value="ECO:0007669"/>
    <property type="project" value="InterPro"/>
</dbReference>
<gene>
    <name evidence="4" type="ORF">ADA01nite_42820</name>
</gene>
<dbReference type="InterPro" id="IPR038228">
    <property type="entry name" value="Syd_sf"/>
</dbReference>
<proteinExistence type="predicted"/>
<accession>A0A511VI24</accession>
<evidence type="ECO:0000313" key="5">
    <source>
        <dbReference type="Proteomes" id="UP000321157"/>
    </source>
</evidence>
<comment type="caution">
    <text evidence="4">The sequence shown here is derived from an EMBL/GenBank/DDBJ whole genome shotgun (WGS) entry which is preliminary data.</text>
</comment>
<organism evidence="4 5">
    <name type="scientific">Aneurinibacillus danicus</name>
    <dbReference type="NCBI Taxonomy" id="267746"/>
    <lineage>
        <taxon>Bacteria</taxon>
        <taxon>Bacillati</taxon>
        <taxon>Bacillota</taxon>
        <taxon>Bacilli</taxon>
        <taxon>Bacillales</taxon>
        <taxon>Paenibacillaceae</taxon>
        <taxon>Aneurinibacillus group</taxon>
        <taxon>Aneurinibacillus</taxon>
    </lineage>
</organism>
<dbReference type="EMBL" id="BJXX01000238">
    <property type="protein sequence ID" value="GEN36822.1"/>
    <property type="molecule type" value="Genomic_DNA"/>
</dbReference>
<keyword evidence="5" id="KW-1185">Reference proteome</keyword>
<dbReference type="Pfam" id="PF07348">
    <property type="entry name" value="Syd"/>
    <property type="match status" value="1"/>
</dbReference>
<protein>
    <recommendedName>
        <fullName evidence="6">Syd protein</fullName>
    </recommendedName>
</protein>
<reference evidence="4 5" key="1">
    <citation type="submission" date="2019-07" db="EMBL/GenBank/DDBJ databases">
        <title>Whole genome shotgun sequence of Aneurinibacillus danicus NBRC 102444.</title>
        <authorList>
            <person name="Hosoyama A."/>
            <person name="Uohara A."/>
            <person name="Ohji S."/>
            <person name="Ichikawa N."/>
        </authorList>
    </citation>
    <scope>NUCLEOTIDE SEQUENCE [LARGE SCALE GENOMIC DNA]</scope>
    <source>
        <strain evidence="4 5">NBRC 102444</strain>
    </source>
</reference>
<keyword evidence="1" id="KW-1003">Cell membrane</keyword>
<dbReference type="Gene3D" id="3.40.1580.20">
    <property type="entry name" value="Syd protein"/>
    <property type="match status" value="1"/>
</dbReference>
<evidence type="ECO:0008006" key="6">
    <source>
        <dbReference type="Google" id="ProtNLM"/>
    </source>
</evidence>
<evidence type="ECO:0000313" key="4">
    <source>
        <dbReference type="EMBL" id="GEN36822.1"/>
    </source>
</evidence>